<feature type="compositionally biased region" description="Polar residues" evidence="1">
    <location>
        <begin position="412"/>
        <end position="435"/>
    </location>
</feature>
<evidence type="ECO:0000313" key="2">
    <source>
        <dbReference type="EMBL" id="GEU65246.1"/>
    </source>
</evidence>
<accession>A0A6L2LTY2</accession>
<name>A0A6L2LTY2_TANCI</name>
<dbReference type="AlphaFoldDB" id="A0A6L2LTY2"/>
<feature type="compositionally biased region" description="Basic residues" evidence="1">
    <location>
        <begin position="321"/>
        <end position="331"/>
    </location>
</feature>
<organism evidence="2">
    <name type="scientific">Tanacetum cinerariifolium</name>
    <name type="common">Dalmatian daisy</name>
    <name type="synonym">Chrysanthemum cinerariifolium</name>
    <dbReference type="NCBI Taxonomy" id="118510"/>
    <lineage>
        <taxon>Eukaryota</taxon>
        <taxon>Viridiplantae</taxon>
        <taxon>Streptophyta</taxon>
        <taxon>Embryophyta</taxon>
        <taxon>Tracheophyta</taxon>
        <taxon>Spermatophyta</taxon>
        <taxon>Magnoliopsida</taxon>
        <taxon>eudicotyledons</taxon>
        <taxon>Gunneridae</taxon>
        <taxon>Pentapetalae</taxon>
        <taxon>asterids</taxon>
        <taxon>campanulids</taxon>
        <taxon>Asterales</taxon>
        <taxon>Asteraceae</taxon>
        <taxon>Asteroideae</taxon>
        <taxon>Anthemideae</taxon>
        <taxon>Anthemidinae</taxon>
        <taxon>Tanacetum</taxon>
    </lineage>
</organism>
<evidence type="ECO:0000256" key="1">
    <source>
        <dbReference type="SAM" id="MobiDB-lite"/>
    </source>
</evidence>
<proteinExistence type="predicted"/>
<sequence length="449" mass="52159">MNRLNVDTLTLDLLAGPTYELMRGSCTSLIELEYHLEEVYKATTDQLDWVNPEGQQYPHNLLQPLPLIPDNQGRRLIPFDHFINNDLEYLRGEPKNANEALGDESWVVAVENTQTMIQWSWELNFFLGLQMKDEIFFNQSKYIKEMFIKFGLEDSKPTKKPISMEIKLTKDDEGDSVDSTINQERVKQTIIVPRTTQKQIKEDPNKLFRDDLHLKFKGWELFLREKIFCILGNRDDVNACTTYMLYYLVINKKFDLTTLIVLRMDYVKRINDDLMPYSMLLTKLFKYILQTNPQSIVPLDSFTYHQHFITMTSSFKTNSPNHKRKTTRIRVKSPTYVNLESSTKEHHNERTSSLPLRKKSLSPSHAPSKSTSSRSTFQTTSSSPSESTIPSRIAPPPKLRFFIPMKLEPQELPSQQTPPHNPHVSTMDNWTLGPSNPSPPHRSYIHHPV</sequence>
<gene>
    <name evidence="2" type="ORF">Tci_037224</name>
</gene>
<reference evidence="2" key="1">
    <citation type="journal article" date="2019" name="Sci. Rep.">
        <title>Draft genome of Tanacetum cinerariifolium, the natural source of mosquito coil.</title>
        <authorList>
            <person name="Yamashiro T."/>
            <person name="Shiraishi A."/>
            <person name="Satake H."/>
            <person name="Nakayama K."/>
        </authorList>
    </citation>
    <scope>NUCLEOTIDE SEQUENCE</scope>
</reference>
<protein>
    <submittedName>
        <fullName evidence="2">Retrovirus-related Pol polyprotein from transposon TNT 1-94</fullName>
    </submittedName>
</protein>
<feature type="region of interest" description="Disordered" evidence="1">
    <location>
        <begin position="315"/>
        <end position="396"/>
    </location>
</feature>
<feature type="region of interest" description="Disordered" evidence="1">
    <location>
        <begin position="411"/>
        <end position="449"/>
    </location>
</feature>
<comment type="caution">
    <text evidence="2">The sequence shown here is derived from an EMBL/GenBank/DDBJ whole genome shotgun (WGS) entry which is preliminary data.</text>
</comment>
<feature type="compositionally biased region" description="Low complexity" evidence="1">
    <location>
        <begin position="361"/>
        <end position="391"/>
    </location>
</feature>
<dbReference type="EMBL" id="BKCJ010005164">
    <property type="protein sequence ID" value="GEU65246.1"/>
    <property type="molecule type" value="Genomic_DNA"/>
</dbReference>